<feature type="region of interest" description="Disordered" evidence="2">
    <location>
        <begin position="729"/>
        <end position="796"/>
    </location>
</feature>
<evidence type="ECO:0000256" key="1">
    <source>
        <dbReference type="SAM" id="Coils"/>
    </source>
</evidence>
<feature type="region of interest" description="Disordered" evidence="2">
    <location>
        <begin position="365"/>
        <end position="392"/>
    </location>
</feature>
<dbReference type="PROSITE" id="PS50280">
    <property type="entry name" value="SET"/>
    <property type="match status" value="1"/>
</dbReference>
<feature type="region of interest" description="Disordered" evidence="2">
    <location>
        <begin position="1395"/>
        <end position="1426"/>
    </location>
</feature>
<feature type="compositionally biased region" description="Basic and acidic residues" evidence="2">
    <location>
        <begin position="683"/>
        <end position="693"/>
    </location>
</feature>
<dbReference type="PANTHER" id="PTHR47332">
    <property type="entry name" value="SET DOMAIN-CONTAINING PROTEIN 5"/>
    <property type="match status" value="1"/>
</dbReference>
<feature type="region of interest" description="Disordered" evidence="2">
    <location>
        <begin position="1488"/>
        <end position="1509"/>
    </location>
</feature>
<comment type="caution">
    <text evidence="4">The sequence shown here is derived from an EMBL/GenBank/DDBJ whole genome shotgun (WGS) entry which is preliminary data.</text>
</comment>
<dbReference type="Pfam" id="PF00856">
    <property type="entry name" value="SET"/>
    <property type="match status" value="1"/>
</dbReference>
<dbReference type="SMART" id="SM00317">
    <property type="entry name" value="SET"/>
    <property type="match status" value="1"/>
</dbReference>
<dbReference type="InterPro" id="IPR053185">
    <property type="entry name" value="SET_domain_protein"/>
</dbReference>
<feature type="compositionally biased region" description="Basic and acidic residues" evidence="2">
    <location>
        <begin position="775"/>
        <end position="786"/>
    </location>
</feature>
<name>A0A1D3D6E0_9EIME</name>
<protein>
    <recommendedName>
        <fullName evidence="3">SET domain-containing protein</fullName>
    </recommendedName>
</protein>
<dbReference type="VEuPathDB" id="ToxoDB:LOC34618790"/>
<dbReference type="CDD" id="cd20071">
    <property type="entry name" value="SET_SMYD"/>
    <property type="match status" value="1"/>
</dbReference>
<evidence type="ECO:0000313" key="5">
    <source>
        <dbReference type="Proteomes" id="UP000095192"/>
    </source>
</evidence>
<keyword evidence="1" id="KW-0175">Coiled coil</keyword>
<feature type="compositionally biased region" description="Basic and acidic residues" evidence="2">
    <location>
        <begin position="1580"/>
        <end position="1590"/>
    </location>
</feature>
<dbReference type="EMBL" id="JROU02000538">
    <property type="protein sequence ID" value="OEH79012.1"/>
    <property type="molecule type" value="Genomic_DNA"/>
</dbReference>
<gene>
    <name evidence="4" type="ORF">cyc_01854</name>
</gene>
<dbReference type="Proteomes" id="UP000095192">
    <property type="component" value="Unassembled WGS sequence"/>
</dbReference>
<feature type="domain" description="SET" evidence="3">
    <location>
        <begin position="417"/>
        <end position="574"/>
    </location>
</feature>
<reference evidence="4 5" key="1">
    <citation type="journal article" date="2016" name="BMC Genomics">
        <title>Comparative genomics reveals Cyclospora cayetanensis possesses coccidia-like metabolism and invasion components but unique surface antigens.</title>
        <authorList>
            <person name="Liu S."/>
            <person name="Wang L."/>
            <person name="Zheng H."/>
            <person name="Xu Z."/>
            <person name="Roellig D.M."/>
            <person name="Li N."/>
            <person name="Frace M.A."/>
            <person name="Tang K."/>
            <person name="Arrowood M.J."/>
            <person name="Moss D.M."/>
            <person name="Zhang L."/>
            <person name="Feng Y."/>
            <person name="Xiao L."/>
        </authorList>
    </citation>
    <scope>NUCLEOTIDE SEQUENCE [LARGE SCALE GENOMIC DNA]</scope>
    <source>
        <strain evidence="4 5">CHN_HEN01</strain>
    </source>
</reference>
<evidence type="ECO:0000259" key="3">
    <source>
        <dbReference type="PROSITE" id="PS50280"/>
    </source>
</evidence>
<dbReference type="InterPro" id="IPR001214">
    <property type="entry name" value="SET_dom"/>
</dbReference>
<keyword evidence="5" id="KW-1185">Reference proteome</keyword>
<organism evidence="4 5">
    <name type="scientific">Cyclospora cayetanensis</name>
    <dbReference type="NCBI Taxonomy" id="88456"/>
    <lineage>
        <taxon>Eukaryota</taxon>
        <taxon>Sar</taxon>
        <taxon>Alveolata</taxon>
        <taxon>Apicomplexa</taxon>
        <taxon>Conoidasida</taxon>
        <taxon>Coccidia</taxon>
        <taxon>Eucoccidiorida</taxon>
        <taxon>Eimeriorina</taxon>
        <taxon>Eimeriidae</taxon>
        <taxon>Cyclospora</taxon>
    </lineage>
</organism>
<proteinExistence type="predicted"/>
<accession>A0A1D3D6E0</accession>
<dbReference type="PANTHER" id="PTHR47332:SF4">
    <property type="entry name" value="SET DOMAIN-CONTAINING PROTEIN 5"/>
    <property type="match status" value="1"/>
</dbReference>
<feature type="compositionally biased region" description="Basic and acidic residues" evidence="2">
    <location>
        <begin position="734"/>
        <end position="750"/>
    </location>
</feature>
<feature type="region of interest" description="Disordered" evidence="2">
    <location>
        <begin position="628"/>
        <end position="712"/>
    </location>
</feature>
<feature type="coiled-coil region" evidence="1">
    <location>
        <begin position="1042"/>
        <end position="1094"/>
    </location>
</feature>
<evidence type="ECO:0000256" key="2">
    <source>
        <dbReference type="SAM" id="MobiDB-lite"/>
    </source>
</evidence>
<sequence>MEDSTGKPLSGLRSLVARVLGASDPGADDKGPASRAVSGASEEDENKEKNWLSNFAAVAPDHIKRWTNPADGSGNIAYEQLVENLRQFNIPARHVSEYTAAQLLGVEPAPQNLAQAEEALPPTSTPQDRPAERFVTPRPHKLGSQAASYLGSKQHPSFTQVVPVREVTRAYIGPVRENVGAISGESCKLLKRPCEDSEVPPDYVEVVGSKHVRPIGAPIHVLSRQSSVLTSSDGAAAALAPRTGRDGELLHKPPPIYLEPLINSKESAASGAHHTNQADAVGSSAAAEYIASIPRRKPGQVTLAEVHTKEDKAIYDALNKPVVYTMGTYVWSKEQAEKGALHPVDVPPVDAYFGKICEEMFHPATPRAPREQEEAPPPRSPQEAPKTSAPTGAELCIPEILEMCRKSRDKLAAFADTMVETREDTRVGGQGLFASTHIKKGQVVFVELPLLTCDIESESMWTAFTELSESQQAAMETLQGFQFDLTEAESLWCILLARAHKRVDLARSFKTFFAKVKRNAHGIPSQARWGIYPKAAKVNHSCEPNVTYRNLDGLLVYFATRDIAPGDVIAMTYIDQLYAPASFRSKRLQQTKCFSCKCPRCISGEDKARRMLCPTCRPIKLKIVDSATGESAATLPPPAPSPESSPKGHLNATACDMKPSKKDAAKAPQLEEPSPDGTEGEDTSAHASDDDGKAPMQSSDDDEAANSAYASSEAAGEEACACAELEGAEGAFEEDSKAEAESEAGGRGEGEGSLAGDEGAQGGCADISDAASLSDGDRSQGEHSDSDASESTSKPCAAHIKTAGSGSQLRLSIFAMNGMASRSTEWYPGESSEEERTERFPFGVWLCASCEGRFTDDDMPVGAEDYFERLYLDLQSKFNFPTTPQWTVDVGSLIKSIEVVLGTEHWLYAACNLLLAQLYLGQWVGGTVRDAIFDRSLQHAEVFMKYVERTAREALHVDCAPLAASLMRVLLFNGRWSLFEEWVANGRLDLVRDCLGVWDEAYVAFSEAHAYLQSCRAKGELPELSVLHRYAHTAQHTVVQAAKNLEAQELAQKKTLEEATRRQQQSREAAEKRLKELQERNERLRKRVNHLKAQAAAQAKVKDVTSTHAESTLAKFMLAGVDGCVINDAALALQQAHAHAQQMQEAALQGSQLFPGTVVADMAYLPPPGVMPSAYLPLLMLDDPLKAIPVRSREARQRRAAVAREQALVNERKAQQDLDFEEDESVVSETLELHAREDGNAAERTMIYRIPGLPGTAPGEFVSVSQLLHDEEGNHAPLPLFKSFFYVDTAERRRAVTAENKSSFVVLGASGAPPQFSREELEDLEAAKHNYLHEERQQFEKEVRAGVLLAAAEAGALQDERRLIDAVEATNKVIQKMALQDAKAERALEEARLAFKGIPPPPPEAPRGSIPKAVEGETPQSPSGAAGAKLEVQIAAATVKEIFAPQEEELKRSPRETAALLPSVWEYVASQDPEKGPTVFLYPPTSPPAPAAASLEEAPDSKRLNGESEASVSIRKKTIKPLDFSRIPPPPNVEGLIDSLGNTHRHYKLSRMNMLTSRYTSLTSRHGDTHAHRRAPTARESNRSLGEGRRRGAGGSENAGSLIGARAFFAGKAVPPRVKRHSGMNGTGKG</sequence>
<evidence type="ECO:0000313" key="4">
    <source>
        <dbReference type="EMBL" id="OEH79012.1"/>
    </source>
</evidence>
<dbReference type="InParanoid" id="A0A1D3D6E0"/>
<dbReference type="InterPro" id="IPR046341">
    <property type="entry name" value="SET_dom_sf"/>
</dbReference>
<dbReference type="SUPFAM" id="SSF82199">
    <property type="entry name" value="SET domain"/>
    <property type="match status" value="1"/>
</dbReference>
<dbReference type="Gene3D" id="2.170.270.10">
    <property type="entry name" value="SET domain"/>
    <property type="match status" value="1"/>
</dbReference>
<dbReference type="VEuPathDB" id="ToxoDB:cyc_01854"/>
<feature type="region of interest" description="Disordered" evidence="2">
    <location>
        <begin position="1561"/>
        <end position="1599"/>
    </location>
</feature>
<feature type="region of interest" description="Disordered" evidence="2">
    <location>
        <begin position="20"/>
        <end position="49"/>
    </location>
</feature>